<organism evidence="2 3">
    <name type="scientific">Monoraphidium neglectum</name>
    <dbReference type="NCBI Taxonomy" id="145388"/>
    <lineage>
        <taxon>Eukaryota</taxon>
        <taxon>Viridiplantae</taxon>
        <taxon>Chlorophyta</taxon>
        <taxon>core chlorophytes</taxon>
        <taxon>Chlorophyceae</taxon>
        <taxon>CS clade</taxon>
        <taxon>Sphaeropleales</taxon>
        <taxon>Selenastraceae</taxon>
        <taxon>Monoraphidium</taxon>
    </lineage>
</organism>
<feature type="compositionally biased region" description="Low complexity" evidence="1">
    <location>
        <begin position="127"/>
        <end position="141"/>
    </location>
</feature>
<name>A0A0D2LN17_9CHLO</name>
<evidence type="ECO:0000313" key="2">
    <source>
        <dbReference type="EMBL" id="KIY93164.1"/>
    </source>
</evidence>
<reference evidence="2 3" key="1">
    <citation type="journal article" date="2013" name="BMC Genomics">
        <title>Reconstruction of the lipid metabolism for the microalga Monoraphidium neglectum from its genome sequence reveals characteristics suitable for biofuel production.</title>
        <authorList>
            <person name="Bogen C."/>
            <person name="Al-Dilaimi A."/>
            <person name="Albersmeier A."/>
            <person name="Wichmann J."/>
            <person name="Grundmann M."/>
            <person name="Rupp O."/>
            <person name="Lauersen K.J."/>
            <person name="Blifernez-Klassen O."/>
            <person name="Kalinowski J."/>
            <person name="Goesmann A."/>
            <person name="Mussgnug J.H."/>
            <person name="Kruse O."/>
        </authorList>
    </citation>
    <scope>NUCLEOTIDE SEQUENCE [LARGE SCALE GENOMIC DNA]</scope>
    <source>
        <strain evidence="2 3">SAG 48.87</strain>
    </source>
</reference>
<feature type="region of interest" description="Disordered" evidence="1">
    <location>
        <begin position="27"/>
        <end position="61"/>
    </location>
</feature>
<accession>A0A0D2LN17</accession>
<dbReference type="RefSeq" id="XP_013892184.1">
    <property type="nucleotide sequence ID" value="XM_014036730.1"/>
</dbReference>
<dbReference type="GeneID" id="25732396"/>
<dbReference type="Proteomes" id="UP000054498">
    <property type="component" value="Unassembled WGS sequence"/>
</dbReference>
<dbReference type="STRING" id="145388.A0A0D2LN17"/>
<dbReference type="KEGG" id="mng:MNEG_14799"/>
<proteinExistence type="predicted"/>
<evidence type="ECO:0000256" key="1">
    <source>
        <dbReference type="SAM" id="MobiDB-lite"/>
    </source>
</evidence>
<protein>
    <submittedName>
        <fullName evidence="2">Uncharacterized protein</fullName>
    </submittedName>
</protein>
<sequence>MFETMAAAAGAKPAARGVAHSVFRIMANSSGGSGSGSGSSRSSAEASDASSRGSGGGGASRRAYADVVKADATASLDRGARLQHRGVGELQDEAKVTSLLGVWQQRLQQQQQRQQQQRQRQQQLRARQHQVWQRQQQLLKQHGQRRDEGEGPQNAQHAPHGQAPGKAGRVSAPNAIPACGPPRLF</sequence>
<gene>
    <name evidence="2" type="ORF">MNEG_14799</name>
</gene>
<feature type="region of interest" description="Disordered" evidence="1">
    <location>
        <begin position="127"/>
        <end position="185"/>
    </location>
</feature>
<feature type="compositionally biased region" description="Low complexity" evidence="1">
    <location>
        <begin position="38"/>
        <end position="52"/>
    </location>
</feature>
<evidence type="ECO:0000313" key="3">
    <source>
        <dbReference type="Proteomes" id="UP000054498"/>
    </source>
</evidence>
<dbReference type="AlphaFoldDB" id="A0A0D2LN17"/>
<dbReference type="EMBL" id="KK104994">
    <property type="protein sequence ID" value="KIY93164.1"/>
    <property type="molecule type" value="Genomic_DNA"/>
</dbReference>
<keyword evidence="3" id="KW-1185">Reference proteome</keyword>